<dbReference type="RefSeq" id="WP_157460466.1">
    <property type="nucleotide sequence ID" value="NZ_WQLB01000028.1"/>
</dbReference>
<dbReference type="PANTHER" id="PTHR30237">
    <property type="entry name" value="MURAMOYLTETRAPEPTIDE CARBOXYPEPTIDASE"/>
    <property type="match status" value="1"/>
</dbReference>
<dbReference type="PIRSF" id="PIRSF028757">
    <property type="entry name" value="LD-carboxypeptidase"/>
    <property type="match status" value="1"/>
</dbReference>
<sequence length="358" mass="38488">MTTDASASPTTPPSFVRPPRLGPGSRVAALSLSSGFVTEVMHRYRAGVRQVAGAFGWEVVPAPNALRGPDYLAAHPQARADDLHWALTQGDIHGMVSVIGGDDSVRLLPHLDPDLLRAHPKAFLGFSDSTVTLTQFLRAGVMAYHGPALLTDLAENGGLHPFTVRGLRRALIDEPAPFDLEPAPEWTAGGPDWRDEAAQEVPRTFTPVSPAEGWTWLQGDAPAQGHLMGGCLEVLDMLNGTPGWPSPALWRGAVLALETSEDMPPPHQVGYCYWLRNYAAQGILGAAAGLLLARPRGYTPEMTAELHGWVRRVLAEAGRPELPVVAGLEFGHTSPQLTLPLGAQARLDPQARRVTIWP</sequence>
<feature type="domain" description="LD-carboxypeptidase C-terminal" evidence="5">
    <location>
        <begin position="224"/>
        <end position="347"/>
    </location>
</feature>
<dbReference type="CDD" id="cd07062">
    <property type="entry name" value="Peptidase_S66_mccF_like"/>
    <property type="match status" value="1"/>
</dbReference>
<dbReference type="Gene3D" id="3.50.30.60">
    <property type="entry name" value="LD-carboxypeptidase A C-terminal domain-like"/>
    <property type="match status" value="1"/>
</dbReference>
<dbReference type="Proteomes" id="UP000483286">
    <property type="component" value="Unassembled WGS sequence"/>
</dbReference>
<dbReference type="Pfam" id="PF17676">
    <property type="entry name" value="Peptidase_S66C"/>
    <property type="match status" value="1"/>
</dbReference>
<dbReference type="InterPro" id="IPR027478">
    <property type="entry name" value="LdcA_N"/>
</dbReference>
<gene>
    <name evidence="6" type="ORF">GO986_16810</name>
</gene>
<evidence type="ECO:0000313" key="6">
    <source>
        <dbReference type="EMBL" id="MVN88407.1"/>
    </source>
</evidence>
<dbReference type="InterPro" id="IPR029062">
    <property type="entry name" value="Class_I_gatase-like"/>
</dbReference>
<comment type="caution">
    <text evidence="6">The sequence shown here is derived from an EMBL/GenBank/DDBJ whole genome shotgun (WGS) entry which is preliminary data.</text>
</comment>
<evidence type="ECO:0000259" key="4">
    <source>
        <dbReference type="Pfam" id="PF02016"/>
    </source>
</evidence>
<feature type="domain" description="LD-carboxypeptidase N-terminal" evidence="4">
    <location>
        <begin position="27"/>
        <end position="146"/>
    </location>
</feature>
<protein>
    <submittedName>
        <fullName evidence="6">LD-carboxypeptidase</fullName>
    </submittedName>
</protein>
<keyword evidence="6" id="KW-0645">Protease</keyword>
<dbReference type="Pfam" id="PF02016">
    <property type="entry name" value="Peptidase_S66"/>
    <property type="match status" value="1"/>
</dbReference>
<evidence type="ECO:0000256" key="3">
    <source>
        <dbReference type="SAM" id="MobiDB-lite"/>
    </source>
</evidence>
<keyword evidence="6" id="KW-0121">Carboxypeptidase</keyword>
<reference evidence="6 7" key="1">
    <citation type="submission" date="2019-12" db="EMBL/GenBank/DDBJ databases">
        <title>Deinococcus sp. HMF7620 Genome sequencing and assembly.</title>
        <authorList>
            <person name="Kang H."/>
            <person name="Kim H."/>
            <person name="Joh K."/>
        </authorList>
    </citation>
    <scope>NUCLEOTIDE SEQUENCE [LARGE SCALE GENOMIC DNA]</scope>
    <source>
        <strain evidence="6 7">HMF7620</strain>
    </source>
</reference>
<comment type="similarity">
    <text evidence="1">Belongs to the peptidase S66 family.</text>
</comment>
<dbReference type="Gene3D" id="3.40.50.10740">
    <property type="entry name" value="Class I glutamine amidotransferase-like"/>
    <property type="match status" value="1"/>
</dbReference>
<dbReference type="InterPro" id="IPR040449">
    <property type="entry name" value="Peptidase_S66_N"/>
</dbReference>
<evidence type="ECO:0000256" key="1">
    <source>
        <dbReference type="ARBA" id="ARBA00010233"/>
    </source>
</evidence>
<dbReference type="SUPFAM" id="SSF141986">
    <property type="entry name" value="LD-carboxypeptidase A C-terminal domain-like"/>
    <property type="match status" value="1"/>
</dbReference>
<evidence type="ECO:0000259" key="5">
    <source>
        <dbReference type="Pfam" id="PF17676"/>
    </source>
</evidence>
<dbReference type="InterPro" id="IPR040921">
    <property type="entry name" value="Peptidase_S66C"/>
</dbReference>
<dbReference type="EMBL" id="WQLB01000028">
    <property type="protein sequence ID" value="MVN88407.1"/>
    <property type="molecule type" value="Genomic_DNA"/>
</dbReference>
<organism evidence="6 7">
    <name type="scientific">Deinococcus arboris</name>
    <dbReference type="NCBI Taxonomy" id="2682977"/>
    <lineage>
        <taxon>Bacteria</taxon>
        <taxon>Thermotogati</taxon>
        <taxon>Deinococcota</taxon>
        <taxon>Deinococci</taxon>
        <taxon>Deinococcales</taxon>
        <taxon>Deinococcaceae</taxon>
        <taxon>Deinococcus</taxon>
    </lineage>
</organism>
<dbReference type="PANTHER" id="PTHR30237:SF4">
    <property type="entry name" value="LD-CARBOXYPEPTIDASE C-TERMINAL DOMAIN-CONTAINING PROTEIN"/>
    <property type="match status" value="1"/>
</dbReference>
<dbReference type="GO" id="GO:0004180">
    <property type="term" value="F:carboxypeptidase activity"/>
    <property type="evidence" value="ECO:0007669"/>
    <property type="project" value="UniProtKB-KW"/>
</dbReference>
<evidence type="ECO:0000313" key="7">
    <source>
        <dbReference type="Proteomes" id="UP000483286"/>
    </source>
</evidence>
<dbReference type="SUPFAM" id="SSF52317">
    <property type="entry name" value="Class I glutamine amidotransferase-like"/>
    <property type="match status" value="1"/>
</dbReference>
<dbReference type="InterPro" id="IPR003507">
    <property type="entry name" value="S66_fam"/>
</dbReference>
<keyword evidence="7" id="KW-1185">Reference proteome</keyword>
<name>A0A7C9HTK6_9DEIO</name>
<accession>A0A7C9HTK6</accession>
<dbReference type="AlphaFoldDB" id="A0A7C9HTK6"/>
<keyword evidence="2" id="KW-0378">Hydrolase</keyword>
<proteinExistence type="inferred from homology"/>
<dbReference type="InterPro" id="IPR027461">
    <property type="entry name" value="Carboxypeptidase_A_C_sf"/>
</dbReference>
<feature type="region of interest" description="Disordered" evidence="3">
    <location>
        <begin position="1"/>
        <end position="20"/>
    </location>
</feature>
<evidence type="ECO:0000256" key="2">
    <source>
        <dbReference type="ARBA" id="ARBA00022801"/>
    </source>
</evidence>